<accession>A0ABP5VKX8</accession>
<dbReference type="SUPFAM" id="SSF53335">
    <property type="entry name" value="S-adenosyl-L-methionine-dependent methyltransferases"/>
    <property type="match status" value="2"/>
</dbReference>
<evidence type="ECO:0000313" key="2">
    <source>
        <dbReference type="EMBL" id="GAA2406044.1"/>
    </source>
</evidence>
<protein>
    <submittedName>
        <fullName evidence="2">DUF1156 domain-containing protein</fullName>
    </submittedName>
</protein>
<feature type="compositionally biased region" description="Basic and acidic residues" evidence="1">
    <location>
        <begin position="901"/>
        <end position="915"/>
    </location>
</feature>
<dbReference type="EMBL" id="BAAARW010000004">
    <property type="protein sequence ID" value="GAA2406044.1"/>
    <property type="molecule type" value="Genomic_DNA"/>
</dbReference>
<evidence type="ECO:0000313" key="3">
    <source>
        <dbReference type="Proteomes" id="UP001501231"/>
    </source>
</evidence>
<dbReference type="Gene3D" id="3.40.50.150">
    <property type="entry name" value="Vaccinia Virus protein VP39"/>
    <property type="match status" value="1"/>
</dbReference>
<keyword evidence="3" id="KW-1185">Reference proteome</keyword>
<dbReference type="PROSITE" id="PS00092">
    <property type="entry name" value="N6_MTASE"/>
    <property type="match status" value="1"/>
</dbReference>
<dbReference type="RefSeq" id="WP_344587546.1">
    <property type="nucleotide sequence ID" value="NZ_BAAARW010000004.1"/>
</dbReference>
<evidence type="ECO:0000256" key="1">
    <source>
        <dbReference type="SAM" id="MobiDB-lite"/>
    </source>
</evidence>
<feature type="region of interest" description="Disordered" evidence="1">
    <location>
        <begin position="901"/>
        <end position="921"/>
    </location>
</feature>
<dbReference type="Proteomes" id="UP001501231">
    <property type="component" value="Unassembled WGS sequence"/>
</dbReference>
<comment type="caution">
    <text evidence="2">The sequence shown here is derived from an EMBL/GenBank/DDBJ whole genome shotgun (WGS) entry which is preliminary data.</text>
</comment>
<proteinExistence type="predicted"/>
<dbReference type="InterPro" id="IPR002052">
    <property type="entry name" value="DNA_methylase_N6_adenine_CS"/>
</dbReference>
<reference evidence="3" key="1">
    <citation type="journal article" date="2019" name="Int. J. Syst. Evol. Microbiol.">
        <title>The Global Catalogue of Microorganisms (GCM) 10K type strain sequencing project: providing services to taxonomists for standard genome sequencing and annotation.</title>
        <authorList>
            <consortium name="The Broad Institute Genomics Platform"/>
            <consortium name="The Broad Institute Genome Sequencing Center for Infectious Disease"/>
            <person name="Wu L."/>
            <person name="Ma J."/>
        </authorList>
    </citation>
    <scope>NUCLEOTIDE SEQUENCE [LARGE SCALE GENOMIC DNA]</scope>
    <source>
        <strain evidence="3">JCM 3325</strain>
    </source>
</reference>
<organism evidence="2 3">
    <name type="scientific">Actinomadura vinacea</name>
    <dbReference type="NCBI Taxonomy" id="115336"/>
    <lineage>
        <taxon>Bacteria</taxon>
        <taxon>Bacillati</taxon>
        <taxon>Actinomycetota</taxon>
        <taxon>Actinomycetes</taxon>
        <taxon>Streptosporangiales</taxon>
        <taxon>Thermomonosporaceae</taxon>
        <taxon>Actinomadura</taxon>
    </lineage>
</organism>
<name>A0ABP5VKX8_9ACTN</name>
<sequence>MTRMIERWFPCAEVSDASMAGWGSGNSEASLWVWFAKRPTAQARAAVLTSLLPWPEDEAEQKELQAAVRGMLAIKDAKTMRAATMANGPVARIRAALAEEYPGGTRILDPFSGRAMIPLEAGRLGVAADGIDYSPFAALGGALLAEIPFKNWDDEPPLPFQENGQDELTGDRLERDVEAFLAEVGRRYTESMAEFYPKHEDRQPWGYLWASTLPCQECGNRFPLVGELWLRFPRDRTAKRDADDGQSFDIFADPATGEFQAVPHGGEPEGKPTRVLAGKSKYSSEGRVAICPFCNHVHPKVVHTRLSAEGLRRDALLLAADIADDGTKVFREPSEAEIRAVELAEESLGKEPPFGLLSACPVEPIPPGNTWTIQSVNYGDKTYGDLVPPRQTLGLVRLARSINDLAEECLAAGLSASYVRALSGFATAAMMRKLRRSSRGARLQKAGGAQVGDIFVNQSAISHAYDWFESGLSDGPGSWASLAEQTMTVLRGVRSRSPSVPASIQRGSATMLPYRDGVMTAVVTDPPYDDMIDYSDSSDLFYVWAKRAMFTADPSLAMTMHPDGVQEKDEEIIVKRGGSQADDHRTMQHYDSMISRAYAEMRRVVANDGVVTIVFGHNDLKVWHRMLSALSQAKLVMTSSWPAKTEAGGAGAGALNVVTTLTMSCRPAASDQQPGSLAAVENQIRAEIADRFRLWERSGLARQDMLMASAGPAMEIAGRYSKITRNTGEPVELVDLLATARRAVQEIALEKINSVPLELFDERTRFALWWIELFRRDQVALSEFGWHSFTSGLAMKSLQTLVKRSTKGCRFVQASQFNAHVTERSALIDVVLAMARAWAEGDLADVARVLMRAGRDPEDEQLWATIAFLTDRLPQADPDVRSWHAISRESRSIRTATHLAQEDRLSATRERKARDSQTSLF</sequence>
<gene>
    <name evidence="2" type="ORF">GCM10010191_12540</name>
</gene>
<dbReference type="InterPro" id="IPR029063">
    <property type="entry name" value="SAM-dependent_MTases_sf"/>
</dbReference>